<dbReference type="PROSITE" id="PS50181">
    <property type="entry name" value="FBOX"/>
    <property type="match status" value="1"/>
</dbReference>
<feature type="domain" description="F-box" evidence="1">
    <location>
        <begin position="12"/>
        <end position="58"/>
    </location>
</feature>
<reference evidence="2 3" key="1">
    <citation type="submission" date="2024-04" db="EMBL/GenBank/DDBJ databases">
        <title>Genome assembly C_amara_ONT_v2.</title>
        <authorList>
            <person name="Yant L."/>
            <person name="Moore C."/>
            <person name="Slenker M."/>
        </authorList>
    </citation>
    <scope>NUCLEOTIDE SEQUENCE [LARGE SCALE GENOMIC DNA]</scope>
    <source>
        <tissue evidence="2">Leaf</tissue>
    </source>
</reference>
<dbReference type="Pfam" id="PF00646">
    <property type="entry name" value="F-box"/>
    <property type="match status" value="1"/>
</dbReference>
<dbReference type="InterPro" id="IPR050796">
    <property type="entry name" value="SCF_F-box_component"/>
</dbReference>
<proteinExistence type="predicted"/>
<dbReference type="SUPFAM" id="SSF81383">
    <property type="entry name" value="F-box domain"/>
    <property type="match status" value="1"/>
</dbReference>
<dbReference type="EMBL" id="JBANAX010000403">
    <property type="protein sequence ID" value="KAL1209872.1"/>
    <property type="molecule type" value="Genomic_DNA"/>
</dbReference>
<dbReference type="Gene3D" id="2.120.10.80">
    <property type="entry name" value="Kelch-type beta propeller"/>
    <property type="match status" value="1"/>
</dbReference>
<accession>A0ABD1ATE5</accession>
<evidence type="ECO:0000313" key="2">
    <source>
        <dbReference type="EMBL" id="KAL1209872.1"/>
    </source>
</evidence>
<dbReference type="SUPFAM" id="SSF50965">
    <property type="entry name" value="Galactose oxidase, central domain"/>
    <property type="match status" value="1"/>
</dbReference>
<dbReference type="InterPro" id="IPR006527">
    <property type="entry name" value="F-box-assoc_dom_typ1"/>
</dbReference>
<evidence type="ECO:0000313" key="3">
    <source>
        <dbReference type="Proteomes" id="UP001558713"/>
    </source>
</evidence>
<sequence length="372" mass="43005">MKRRDKERRKKRAGGEQVPHALIEEILERLGVESLIRFTCVSKQWNSTIKSTSFASRHLIRAQLRDPDVLLAGARAFNEPGPYTYLKKLEFGSSELKKFHIMPQPYRCCAITGSCDGLVCVYDFERLMYIINPATRWRRSLPRPKIQQIRRVRRNLDCGYYNTQFPGFGKDTMTGKYKIVWLYNSLKLDLDGHTTCEVFDFSTSTWRYVFSSTHPTAHASPVYLDGSLYWLTLQINGETKMIYFDLHTEVFKVMAEIPVVHASPCRTVMCILSNRLCVSEKKNNSQDIWSLNSHMVWEKTYSLNLSITSQWLNKSNFPIAPVTVFNKTELLLLCQFNPCLLVKDNRIGSYSLYSKASQLDQAFPYIPSLISI</sequence>
<name>A0ABD1ATE5_CARAN</name>
<evidence type="ECO:0000259" key="1">
    <source>
        <dbReference type="PROSITE" id="PS50181"/>
    </source>
</evidence>
<dbReference type="InterPro" id="IPR017451">
    <property type="entry name" value="F-box-assoc_interact_dom"/>
</dbReference>
<organism evidence="2 3">
    <name type="scientific">Cardamine amara subsp. amara</name>
    <dbReference type="NCBI Taxonomy" id="228776"/>
    <lineage>
        <taxon>Eukaryota</taxon>
        <taxon>Viridiplantae</taxon>
        <taxon>Streptophyta</taxon>
        <taxon>Embryophyta</taxon>
        <taxon>Tracheophyta</taxon>
        <taxon>Spermatophyta</taxon>
        <taxon>Magnoliopsida</taxon>
        <taxon>eudicotyledons</taxon>
        <taxon>Gunneridae</taxon>
        <taxon>Pentapetalae</taxon>
        <taxon>rosids</taxon>
        <taxon>malvids</taxon>
        <taxon>Brassicales</taxon>
        <taxon>Brassicaceae</taxon>
        <taxon>Cardamineae</taxon>
        <taxon>Cardamine</taxon>
    </lineage>
</organism>
<dbReference type="Pfam" id="PF07734">
    <property type="entry name" value="FBA_1"/>
    <property type="match status" value="1"/>
</dbReference>
<dbReference type="NCBIfam" id="TIGR01640">
    <property type="entry name" value="F_box_assoc_1"/>
    <property type="match status" value="1"/>
</dbReference>
<dbReference type="InterPro" id="IPR011043">
    <property type="entry name" value="Gal_Oxase/kelch_b-propeller"/>
</dbReference>
<dbReference type="PANTHER" id="PTHR31672:SF13">
    <property type="entry name" value="F-BOX PROTEIN CPR30-LIKE"/>
    <property type="match status" value="1"/>
</dbReference>
<dbReference type="InterPro" id="IPR036047">
    <property type="entry name" value="F-box-like_dom_sf"/>
</dbReference>
<dbReference type="InterPro" id="IPR015915">
    <property type="entry name" value="Kelch-typ_b-propeller"/>
</dbReference>
<protein>
    <submittedName>
        <fullName evidence="2">F-box protein</fullName>
    </submittedName>
</protein>
<keyword evidence="3" id="KW-1185">Reference proteome</keyword>
<dbReference type="PANTHER" id="PTHR31672">
    <property type="entry name" value="BNACNNG10540D PROTEIN"/>
    <property type="match status" value="1"/>
</dbReference>
<dbReference type="SMART" id="SM00256">
    <property type="entry name" value="FBOX"/>
    <property type="match status" value="1"/>
</dbReference>
<dbReference type="InterPro" id="IPR001810">
    <property type="entry name" value="F-box_dom"/>
</dbReference>
<dbReference type="Proteomes" id="UP001558713">
    <property type="component" value="Unassembled WGS sequence"/>
</dbReference>
<comment type="caution">
    <text evidence="2">The sequence shown here is derived from an EMBL/GenBank/DDBJ whole genome shotgun (WGS) entry which is preliminary data.</text>
</comment>
<gene>
    <name evidence="2" type="ORF">V5N11_033945</name>
</gene>
<dbReference type="AlphaFoldDB" id="A0ABD1ATE5"/>